<accession>A0A418KP30</accession>
<comment type="caution">
    <text evidence="1">The sequence shown here is derived from an EMBL/GenBank/DDBJ whole genome shotgun (WGS) entry which is preliminary data.</text>
</comment>
<dbReference type="PANTHER" id="PTHR14136">
    <property type="entry name" value="BTB_POZ DOMAIN-CONTAINING PROTEIN KCTD9"/>
    <property type="match status" value="1"/>
</dbReference>
<dbReference type="Pfam" id="PF00805">
    <property type="entry name" value="Pentapeptide"/>
    <property type="match status" value="1"/>
</dbReference>
<reference evidence="1 2" key="1">
    <citation type="submission" date="2018-09" db="EMBL/GenBank/DDBJ databases">
        <title>Isolation, diversity and antifungal activity of actinobacteria from wheat.</title>
        <authorList>
            <person name="Han C."/>
        </authorList>
    </citation>
    <scope>NUCLEOTIDE SEQUENCE [LARGE SCALE GENOMIC DNA]</scope>
    <source>
        <strain evidence="1 2">NEAU-YY265</strain>
    </source>
</reference>
<evidence type="ECO:0000313" key="1">
    <source>
        <dbReference type="EMBL" id="RIQ20830.1"/>
    </source>
</evidence>
<name>A0A418KP30_9ACTN</name>
<dbReference type="AlphaFoldDB" id="A0A418KP30"/>
<dbReference type="Gene3D" id="2.160.20.80">
    <property type="entry name" value="E3 ubiquitin-protein ligase SopA"/>
    <property type="match status" value="1"/>
</dbReference>
<dbReference type="Proteomes" id="UP000284057">
    <property type="component" value="Unassembled WGS sequence"/>
</dbReference>
<dbReference type="InterPro" id="IPR001646">
    <property type="entry name" value="5peptide_repeat"/>
</dbReference>
<dbReference type="OrthoDB" id="154708at2"/>
<keyword evidence="2" id="KW-1185">Reference proteome</keyword>
<dbReference type="InterPro" id="IPR051082">
    <property type="entry name" value="Pentapeptide-BTB/POZ_domain"/>
</dbReference>
<evidence type="ECO:0000313" key="2">
    <source>
        <dbReference type="Proteomes" id="UP000284057"/>
    </source>
</evidence>
<dbReference type="EMBL" id="QUAL01000158">
    <property type="protein sequence ID" value="RIQ20830.1"/>
    <property type="molecule type" value="Genomic_DNA"/>
</dbReference>
<sequence>MTRSYACGVLELRADCARCAALCCVGPALTRSADFAIDKPAGEPCPNLRDDFRCGIHASLRTRGFPGCTVYDCFGAGQQVVQVTFGGATWRSSPELREDMLAAFAVLRPLHELLWHLDAARRIAAAASLRPALDEQIATVSQLASSAAGELSGVDVGALRADADALLREASRLARAGTPARDLRGADLIGKKLRGADLTGADLRSAYLIGADLRGATLDRADLIGADLRAADVRGTDLSATLFLTQPQVNAAVGDAATRLPDGLERPPHWTN</sequence>
<dbReference type="PANTHER" id="PTHR14136:SF17">
    <property type="entry name" value="BTB_POZ DOMAIN-CONTAINING PROTEIN KCTD9"/>
    <property type="match status" value="1"/>
</dbReference>
<protein>
    <submittedName>
        <fullName evidence="1">Pentapeptide repeat-containing protein</fullName>
    </submittedName>
</protein>
<organism evidence="1 2">
    <name type="scientific">Jiangella rhizosphaerae</name>
    <dbReference type="NCBI Taxonomy" id="2293569"/>
    <lineage>
        <taxon>Bacteria</taxon>
        <taxon>Bacillati</taxon>
        <taxon>Actinomycetota</taxon>
        <taxon>Actinomycetes</taxon>
        <taxon>Jiangellales</taxon>
        <taxon>Jiangellaceae</taxon>
        <taxon>Jiangella</taxon>
    </lineage>
</organism>
<proteinExistence type="predicted"/>
<dbReference type="SUPFAM" id="SSF141571">
    <property type="entry name" value="Pentapeptide repeat-like"/>
    <property type="match status" value="1"/>
</dbReference>
<gene>
    <name evidence="1" type="ORF">DY240_16645</name>
</gene>